<keyword evidence="4" id="KW-1133">Transmembrane helix</keyword>
<dbReference type="EMBL" id="CP061799">
    <property type="protein sequence ID" value="QTA79934.1"/>
    <property type="molecule type" value="Genomic_DNA"/>
</dbReference>
<dbReference type="KEGG" id="dli:dnl_22160"/>
<keyword evidence="1" id="KW-0732">Signal</keyword>
<keyword evidence="6" id="KW-1185">Reference proteome</keyword>
<evidence type="ECO:0000256" key="2">
    <source>
        <dbReference type="ARBA" id="ARBA00022737"/>
    </source>
</evidence>
<keyword evidence="5" id="KW-0401">Integrin</keyword>
<reference evidence="5" key="1">
    <citation type="journal article" date="2021" name="Microb. Physiol.">
        <title>Proteogenomic Insights into the Physiology of Marine, Sulfate-Reducing, Filamentous Desulfonema limicola and Desulfonema magnum.</title>
        <authorList>
            <person name="Schnaars V."/>
            <person name="Wohlbrand L."/>
            <person name="Scheve S."/>
            <person name="Hinrichs C."/>
            <person name="Reinhardt R."/>
            <person name="Rabus R."/>
        </authorList>
    </citation>
    <scope>NUCLEOTIDE SEQUENCE</scope>
    <source>
        <strain evidence="5">5ac10</strain>
    </source>
</reference>
<dbReference type="SMART" id="SM00191">
    <property type="entry name" value="Int_alpha"/>
    <property type="match status" value="2"/>
</dbReference>
<dbReference type="RefSeq" id="WP_207691633.1">
    <property type="nucleotide sequence ID" value="NZ_CP061799.1"/>
</dbReference>
<keyword evidence="4" id="KW-0812">Transmembrane</keyword>
<protein>
    <submittedName>
        <fullName evidence="5">Integrine FG-GAP repeat-containing protein</fullName>
    </submittedName>
</protein>
<evidence type="ECO:0000256" key="1">
    <source>
        <dbReference type="ARBA" id="ARBA00022729"/>
    </source>
</evidence>
<feature type="transmembrane region" description="Helical" evidence="4">
    <location>
        <begin position="7"/>
        <end position="27"/>
    </location>
</feature>
<dbReference type="Proteomes" id="UP000663720">
    <property type="component" value="Chromosome"/>
</dbReference>
<accession>A0A975GG65</accession>
<gene>
    <name evidence="5" type="ORF">dnl_22160</name>
</gene>
<dbReference type="InterPro" id="IPR013517">
    <property type="entry name" value="FG-GAP"/>
</dbReference>
<keyword evidence="3" id="KW-0325">Glycoprotein</keyword>
<evidence type="ECO:0000256" key="3">
    <source>
        <dbReference type="ARBA" id="ARBA00023180"/>
    </source>
</evidence>
<keyword evidence="2" id="KW-0677">Repeat</keyword>
<dbReference type="InterPro" id="IPR013519">
    <property type="entry name" value="Int_alpha_beta-p"/>
</dbReference>
<evidence type="ECO:0000313" key="6">
    <source>
        <dbReference type="Proteomes" id="UP000663720"/>
    </source>
</evidence>
<dbReference type="SUPFAM" id="SSF69318">
    <property type="entry name" value="Integrin alpha N-terminal domain"/>
    <property type="match status" value="1"/>
</dbReference>
<dbReference type="InterPro" id="IPR028994">
    <property type="entry name" value="Integrin_alpha_N"/>
</dbReference>
<sequence>MKHNSKINIAAIGIIIFCTVVFNVTAMEIKIPDYGSSANNQFGHGVSISNNYAIAGSFKHQNSGAAYILKYNGNNWVQEAKLMPEDRVPHGYFGYSVSISGDYALVGAFNNDGNELGAGAAYIFRQSNGQWTQHAKLTASDGRRNDYFGFSVCISGDLAIVGAYRDDNKGSAYIYKILEEPGFIRPN</sequence>
<dbReference type="GO" id="GO:0007229">
    <property type="term" value="P:integrin-mediated signaling pathway"/>
    <property type="evidence" value="ECO:0007669"/>
    <property type="project" value="UniProtKB-KW"/>
</dbReference>
<dbReference type="Pfam" id="PF14312">
    <property type="entry name" value="FG-GAP_2"/>
    <property type="match status" value="3"/>
</dbReference>
<name>A0A975GG65_9BACT</name>
<dbReference type="PANTHER" id="PTHR36220:SF1">
    <property type="entry name" value="GAMMA TUBULIN COMPLEX COMPONENT C-TERMINAL DOMAIN-CONTAINING PROTEIN"/>
    <property type="match status" value="1"/>
</dbReference>
<evidence type="ECO:0000313" key="5">
    <source>
        <dbReference type="EMBL" id="QTA79934.1"/>
    </source>
</evidence>
<dbReference type="Gene3D" id="2.130.10.130">
    <property type="entry name" value="Integrin alpha, N-terminal"/>
    <property type="match status" value="1"/>
</dbReference>
<evidence type="ECO:0000256" key="4">
    <source>
        <dbReference type="SAM" id="Phobius"/>
    </source>
</evidence>
<keyword evidence="4" id="KW-0472">Membrane</keyword>
<dbReference type="PANTHER" id="PTHR36220">
    <property type="entry name" value="UNNAMED PRODUCT"/>
    <property type="match status" value="1"/>
</dbReference>
<proteinExistence type="predicted"/>
<organism evidence="5 6">
    <name type="scientific">Desulfonema limicola</name>
    <dbReference type="NCBI Taxonomy" id="45656"/>
    <lineage>
        <taxon>Bacteria</taxon>
        <taxon>Pseudomonadati</taxon>
        <taxon>Thermodesulfobacteriota</taxon>
        <taxon>Desulfobacteria</taxon>
        <taxon>Desulfobacterales</taxon>
        <taxon>Desulfococcaceae</taxon>
        <taxon>Desulfonema</taxon>
    </lineage>
</organism>
<dbReference type="AlphaFoldDB" id="A0A975GG65"/>